<dbReference type="SMART" id="SM00072">
    <property type="entry name" value="GuKc"/>
    <property type="match status" value="1"/>
</dbReference>
<dbReference type="GO" id="GO:0099072">
    <property type="term" value="P:regulation of postsynaptic membrane neurotransmitter receptor levels"/>
    <property type="evidence" value="ECO:0007669"/>
    <property type="project" value="TreeGrafter"/>
</dbReference>
<dbReference type="GO" id="GO:0098609">
    <property type="term" value="P:cell-cell adhesion"/>
    <property type="evidence" value="ECO:0007669"/>
    <property type="project" value="TreeGrafter"/>
</dbReference>
<evidence type="ECO:0000256" key="3">
    <source>
        <dbReference type="ARBA" id="ARBA00022443"/>
    </source>
</evidence>
<keyword evidence="4" id="KW-0677">Repeat</keyword>
<dbReference type="PIRSF" id="PIRSF001741">
    <property type="entry name" value="MAGUK_DLGH"/>
    <property type="match status" value="1"/>
</dbReference>
<dbReference type="GO" id="GO:0035255">
    <property type="term" value="F:ionotropic glutamate receptor binding"/>
    <property type="evidence" value="ECO:0007669"/>
    <property type="project" value="TreeGrafter"/>
</dbReference>
<dbReference type="InterPro" id="IPR036028">
    <property type="entry name" value="SH3-like_dom_sf"/>
</dbReference>
<feature type="region of interest" description="Disordered" evidence="6">
    <location>
        <begin position="41"/>
        <end position="85"/>
    </location>
</feature>
<dbReference type="Gene3D" id="2.30.42.10">
    <property type="match status" value="3"/>
</dbReference>
<dbReference type="PROSITE" id="PS50106">
    <property type="entry name" value="PDZ"/>
    <property type="match status" value="3"/>
</dbReference>
<comment type="similarity">
    <text evidence="2">Belongs to the MAGUK family.</text>
</comment>
<sequence length="771" mass="85625">MHKHHHCCKCPECYEVTRMAALRRMDAPQYQEWQAEPYGYPAGYGPGGGQTLPQPPMTSAGGPGGPNPKGQSKGGTKVNGNNSGGQAGWWPECTCSNREWYDQVTTSTSSAGLMGNSGLGFSIAGGMDNPHIPDDPGIFITKIIPGGAAAMDGRLGVNDCVLRVNEVDVSEVVHSRAVEALKEAGPVVRLLVRRRQAPPETILEINLLKGPKGLGFSIAGGIGNQHIPGDNSIYITKIIEGGAAQKDGRLQTGDRLLARILYFMAFPTMVDNHVSHNSGMAYMGAMEPKPVYSQPPQVTPSRYSPDPRHMLGEEDFTRSPRKVLLHKGSTGLGFNIVGGEDGEGIFVSFILAGGPADLSGELRRGDRILSVNGVNLRNATHEQAAAALKRAGQTVTIIAQYRPEEYSRFESKIHDLREQMMNSSMSSGSGSLRTSEKRSLYVRALFDYDRTRDSCLPSQGLSFSYGDILHVINASDDEWWQARLVTPHGESEQIGVIPSKKRVEKKERARLKTVKFHARTGMIESNRSIKIKRKKSFNLSHKFPFYKSKENIVQELESEQCLTSNTSDSESSSKGHEDTILSYEPVIRQEIHYTRPVIILGPMKDRVNDDLISEFSHKFGSCVPHTTRPQRENEMDGQDYHFVGSREQMEKDIQDNKFIEAGQFNENLYGTSILSVRAVAERHCTFTVNSIQQSLPVLHNHVLCCRDMNKRQTYEQANKVFDKAIKLEQEFGEFFTAIVQGDSLEEIYNKIKMIIEEQSGPYIWIPSSEKL</sequence>
<dbReference type="InterPro" id="IPR016313">
    <property type="entry name" value="DLG1-like"/>
</dbReference>
<keyword evidence="11" id="KW-1185">Reference proteome</keyword>
<dbReference type="PROSITE" id="PS50052">
    <property type="entry name" value="GUANYLATE_KINASE_2"/>
    <property type="match status" value="1"/>
</dbReference>
<evidence type="ECO:0000256" key="6">
    <source>
        <dbReference type="SAM" id="MobiDB-lite"/>
    </source>
</evidence>
<evidence type="ECO:0000313" key="10">
    <source>
        <dbReference type="Ensembl" id="ENSOMYP00000101794.2"/>
    </source>
</evidence>
<feature type="domain" description="PDZ" evidence="9">
    <location>
        <begin position="204"/>
        <end position="258"/>
    </location>
</feature>
<dbReference type="GO" id="GO:0043005">
    <property type="term" value="C:neuron projection"/>
    <property type="evidence" value="ECO:0007669"/>
    <property type="project" value="InterPro"/>
</dbReference>
<evidence type="ECO:0000259" key="9">
    <source>
        <dbReference type="PROSITE" id="PS50106"/>
    </source>
</evidence>
<dbReference type="PROSITE" id="PS00856">
    <property type="entry name" value="GUANYLATE_KINASE_1"/>
    <property type="match status" value="1"/>
</dbReference>
<dbReference type="InterPro" id="IPR020590">
    <property type="entry name" value="Guanylate_kinase_CS"/>
</dbReference>
<evidence type="ECO:0000313" key="11">
    <source>
        <dbReference type="Proteomes" id="UP000694395"/>
    </source>
</evidence>
<dbReference type="FunFam" id="2.30.30.40:FF:000027">
    <property type="entry name" value="Disks large homolog 3 isoform 1"/>
    <property type="match status" value="1"/>
</dbReference>
<dbReference type="SUPFAM" id="SSF50156">
    <property type="entry name" value="PDZ domain-like"/>
    <property type="match status" value="3"/>
</dbReference>
<evidence type="ECO:0000259" key="8">
    <source>
        <dbReference type="PROSITE" id="PS50052"/>
    </source>
</evidence>
<feature type="domain" description="SH3" evidence="7">
    <location>
        <begin position="437"/>
        <end position="507"/>
    </location>
</feature>
<dbReference type="GO" id="GO:0007268">
    <property type="term" value="P:chemical synaptic transmission"/>
    <property type="evidence" value="ECO:0007669"/>
    <property type="project" value="InterPro"/>
</dbReference>
<dbReference type="InterPro" id="IPR035763">
    <property type="entry name" value="DLG3_SH3"/>
</dbReference>
<dbReference type="InterPro" id="IPR008144">
    <property type="entry name" value="Guanylate_kin-like_dom"/>
</dbReference>
<evidence type="ECO:0000256" key="5">
    <source>
        <dbReference type="PROSITE-ProRule" id="PRU00192"/>
    </source>
</evidence>
<reference evidence="10" key="1">
    <citation type="submission" date="2020-07" db="EMBL/GenBank/DDBJ databases">
        <title>A long reads based de novo assembly of the rainbow trout Arlee double haploid line genome.</title>
        <authorList>
            <person name="Gao G."/>
            <person name="Palti Y."/>
        </authorList>
    </citation>
    <scope>NUCLEOTIDE SEQUENCE [LARGE SCALE GENOMIC DNA]</scope>
</reference>
<dbReference type="Pfam" id="PF00595">
    <property type="entry name" value="PDZ"/>
    <property type="match status" value="3"/>
</dbReference>
<feature type="region of interest" description="Disordered" evidence="6">
    <location>
        <begin position="559"/>
        <end position="578"/>
    </location>
</feature>
<dbReference type="PANTHER" id="PTHR23119">
    <property type="entry name" value="DISCS LARGE"/>
    <property type="match status" value="1"/>
</dbReference>
<reference evidence="10" key="3">
    <citation type="submission" date="2025-09" db="UniProtKB">
        <authorList>
            <consortium name="Ensembl"/>
        </authorList>
    </citation>
    <scope>IDENTIFICATION</scope>
</reference>
<dbReference type="PANTHER" id="PTHR23119:SF28">
    <property type="entry name" value="DISKS LARGE HOMOLOG 3"/>
    <property type="match status" value="1"/>
</dbReference>
<dbReference type="CDD" id="cd06723">
    <property type="entry name" value="PDZ1_Dlg1-2-4-like"/>
    <property type="match status" value="1"/>
</dbReference>
<dbReference type="Pfam" id="PF10600">
    <property type="entry name" value="PDZ_assoc"/>
    <property type="match status" value="1"/>
</dbReference>
<dbReference type="GO" id="GO:0016323">
    <property type="term" value="C:basolateral plasma membrane"/>
    <property type="evidence" value="ECO:0007669"/>
    <property type="project" value="TreeGrafter"/>
</dbReference>
<feature type="domain" description="PDZ" evidence="9">
    <location>
        <begin position="103"/>
        <end position="196"/>
    </location>
</feature>
<dbReference type="Gene3D" id="2.30.30.40">
    <property type="entry name" value="SH3 Domains"/>
    <property type="match status" value="2"/>
</dbReference>
<dbReference type="Ensembl" id="ENSOMYT00000110404.2">
    <property type="protein sequence ID" value="ENSOMYP00000101794.2"/>
    <property type="gene ID" value="ENSOMYG00000044649.2"/>
</dbReference>
<proteinExistence type="inferred from homology"/>
<dbReference type="InterPro" id="IPR050614">
    <property type="entry name" value="Synaptic_Scaffolding_LAP-MAGUK"/>
</dbReference>
<dbReference type="CDD" id="cd06795">
    <property type="entry name" value="PDZ3_Dlg1-2-4-like"/>
    <property type="match status" value="1"/>
</dbReference>
<dbReference type="GeneTree" id="ENSGT00940000159565"/>
<dbReference type="Proteomes" id="UP000694395">
    <property type="component" value="Chromosome 31"/>
</dbReference>
<dbReference type="GO" id="GO:0031594">
    <property type="term" value="C:neuromuscular junction"/>
    <property type="evidence" value="ECO:0007669"/>
    <property type="project" value="InterPro"/>
</dbReference>
<dbReference type="GO" id="GO:0019901">
    <property type="term" value="F:protein kinase binding"/>
    <property type="evidence" value="ECO:0007669"/>
    <property type="project" value="TreeGrafter"/>
</dbReference>
<dbReference type="FunFam" id="2.30.30.40:FF:000008">
    <property type="entry name" value="Disks large homolog 1 isoform 2"/>
    <property type="match status" value="1"/>
</dbReference>
<dbReference type="SUPFAM" id="SSF50044">
    <property type="entry name" value="SH3-domain"/>
    <property type="match status" value="1"/>
</dbReference>
<dbReference type="Gene3D" id="3.30.63.10">
    <property type="entry name" value="Guanylate Kinase phosphate binding domain"/>
    <property type="match status" value="1"/>
</dbReference>
<dbReference type="Pfam" id="PF00625">
    <property type="entry name" value="Guanylate_kin"/>
    <property type="match status" value="1"/>
</dbReference>
<feature type="domain" description="PDZ" evidence="9">
    <location>
        <begin position="322"/>
        <end position="403"/>
    </location>
</feature>
<dbReference type="Pfam" id="PF00018">
    <property type="entry name" value="SH3_1"/>
    <property type="match status" value="1"/>
</dbReference>
<dbReference type="InterPro" id="IPR036034">
    <property type="entry name" value="PDZ_sf"/>
</dbReference>
<evidence type="ECO:0000256" key="2">
    <source>
        <dbReference type="ARBA" id="ARBA00007014"/>
    </source>
</evidence>
<reference evidence="10" key="2">
    <citation type="submission" date="2025-08" db="UniProtKB">
        <authorList>
            <consortium name="Ensembl"/>
        </authorList>
    </citation>
    <scope>IDENTIFICATION</scope>
</reference>
<dbReference type="InterPro" id="IPR027417">
    <property type="entry name" value="P-loop_NTPase"/>
</dbReference>
<protein>
    <submittedName>
        <fullName evidence="10">Discs, large homolog 3 (Drosophila)</fullName>
    </submittedName>
</protein>
<dbReference type="InterPro" id="IPR001478">
    <property type="entry name" value="PDZ"/>
</dbReference>
<dbReference type="GO" id="GO:0098839">
    <property type="term" value="C:postsynaptic density membrane"/>
    <property type="evidence" value="ECO:0007669"/>
    <property type="project" value="TreeGrafter"/>
</dbReference>
<dbReference type="SMART" id="SM00326">
    <property type="entry name" value="SH3"/>
    <property type="match status" value="1"/>
</dbReference>
<dbReference type="FunFam" id="2.30.42.10:FF:000002">
    <property type="entry name" value="Disks large homolog 4 isoform 2"/>
    <property type="match status" value="1"/>
</dbReference>
<dbReference type="GO" id="GO:0097120">
    <property type="term" value="P:receptor localization to synapse"/>
    <property type="evidence" value="ECO:0007669"/>
    <property type="project" value="TreeGrafter"/>
</dbReference>
<evidence type="ECO:0000259" key="7">
    <source>
        <dbReference type="PROSITE" id="PS50002"/>
    </source>
</evidence>
<evidence type="ECO:0000256" key="1">
    <source>
        <dbReference type="ARBA" id="ARBA00004370"/>
    </source>
</evidence>
<keyword evidence="3 5" id="KW-0728">SH3 domain</keyword>
<dbReference type="GO" id="GO:0043113">
    <property type="term" value="P:receptor clustering"/>
    <property type="evidence" value="ECO:0007669"/>
    <property type="project" value="TreeGrafter"/>
</dbReference>
<accession>A0A8C7V103</accession>
<dbReference type="AlphaFoldDB" id="A0A8C7V103"/>
<dbReference type="Gene3D" id="3.40.50.300">
    <property type="entry name" value="P-loop containing nucleotide triphosphate hydrolases"/>
    <property type="match status" value="1"/>
</dbReference>
<dbReference type="PROSITE" id="PS50002">
    <property type="entry name" value="SH3"/>
    <property type="match status" value="1"/>
</dbReference>
<dbReference type="FunFam" id="2.30.42.10:FF:000001">
    <property type="entry name" value="Disks large homolog 1 isoform 2"/>
    <property type="match status" value="1"/>
</dbReference>
<feature type="domain" description="Guanylate kinase-like" evidence="8">
    <location>
        <begin position="594"/>
        <end position="756"/>
    </location>
</feature>
<organism evidence="10 11">
    <name type="scientific">Oncorhynchus mykiss</name>
    <name type="common">Rainbow trout</name>
    <name type="synonym">Salmo gairdneri</name>
    <dbReference type="NCBI Taxonomy" id="8022"/>
    <lineage>
        <taxon>Eukaryota</taxon>
        <taxon>Metazoa</taxon>
        <taxon>Chordata</taxon>
        <taxon>Craniata</taxon>
        <taxon>Vertebrata</taxon>
        <taxon>Euteleostomi</taxon>
        <taxon>Actinopterygii</taxon>
        <taxon>Neopterygii</taxon>
        <taxon>Teleostei</taxon>
        <taxon>Protacanthopterygii</taxon>
        <taxon>Salmoniformes</taxon>
        <taxon>Salmonidae</taxon>
        <taxon>Salmoninae</taxon>
        <taxon>Oncorhynchus</taxon>
    </lineage>
</organism>
<dbReference type="GO" id="GO:0045197">
    <property type="term" value="P:establishment or maintenance of epithelial cell apical/basal polarity"/>
    <property type="evidence" value="ECO:0007669"/>
    <property type="project" value="TreeGrafter"/>
</dbReference>
<name>A0A8C7V103_ONCMY</name>
<dbReference type="SUPFAM" id="SSF52540">
    <property type="entry name" value="P-loop containing nucleoside triphosphate hydrolases"/>
    <property type="match status" value="1"/>
</dbReference>
<dbReference type="InterPro" id="IPR008145">
    <property type="entry name" value="GK/Ca_channel_bsu"/>
</dbReference>
<dbReference type="InterPro" id="IPR001452">
    <property type="entry name" value="SH3_domain"/>
</dbReference>
<dbReference type="SMART" id="SM00228">
    <property type="entry name" value="PDZ"/>
    <property type="match status" value="3"/>
</dbReference>
<dbReference type="FunFam" id="3.30.63.10:FF:000001">
    <property type="entry name" value="Disks large homolog 1 isoform 2"/>
    <property type="match status" value="1"/>
</dbReference>
<dbReference type="CDD" id="cd12029">
    <property type="entry name" value="SH3_DLG3"/>
    <property type="match status" value="1"/>
</dbReference>
<evidence type="ECO:0000256" key="4">
    <source>
        <dbReference type="ARBA" id="ARBA00022737"/>
    </source>
</evidence>
<dbReference type="InterPro" id="IPR019583">
    <property type="entry name" value="DLG1-4_PDZ_assoc"/>
</dbReference>
<comment type="subcellular location">
    <subcellularLocation>
        <location evidence="1">Membrane</location>
    </subcellularLocation>
</comment>